<dbReference type="AlphaFoldDB" id="A0A3A8PET2"/>
<keyword evidence="2" id="KW-1185">Reference proteome</keyword>
<dbReference type="PROSITE" id="PS51257">
    <property type="entry name" value="PROKAR_LIPOPROTEIN"/>
    <property type="match status" value="1"/>
</dbReference>
<protein>
    <recommendedName>
        <fullName evidence="3">Cytochrome c domain-containing protein</fullName>
    </recommendedName>
</protein>
<accession>A0A3A8PET2</accession>
<organism evidence="1 2">
    <name type="scientific">Corallococcus aberystwythensis</name>
    <dbReference type="NCBI Taxonomy" id="2316722"/>
    <lineage>
        <taxon>Bacteria</taxon>
        <taxon>Pseudomonadati</taxon>
        <taxon>Myxococcota</taxon>
        <taxon>Myxococcia</taxon>
        <taxon>Myxococcales</taxon>
        <taxon>Cystobacterineae</taxon>
        <taxon>Myxococcaceae</taxon>
        <taxon>Corallococcus</taxon>
    </lineage>
</organism>
<comment type="caution">
    <text evidence="1">The sequence shown here is derived from an EMBL/GenBank/DDBJ whole genome shotgun (WGS) entry which is preliminary data.</text>
</comment>
<evidence type="ECO:0000313" key="2">
    <source>
        <dbReference type="Proteomes" id="UP000267003"/>
    </source>
</evidence>
<gene>
    <name evidence="1" type="ORF">D7W81_37450</name>
</gene>
<dbReference type="EMBL" id="RAWK01000360">
    <property type="protein sequence ID" value="RKH54888.1"/>
    <property type="molecule type" value="Genomic_DNA"/>
</dbReference>
<reference evidence="2" key="1">
    <citation type="submission" date="2018-09" db="EMBL/GenBank/DDBJ databases">
        <authorList>
            <person name="Livingstone P.G."/>
            <person name="Whitworth D.E."/>
        </authorList>
    </citation>
    <scope>NUCLEOTIDE SEQUENCE [LARGE SCALE GENOMIC DNA]</scope>
    <source>
        <strain evidence="2">AB050A</strain>
    </source>
</reference>
<name>A0A3A8PET2_9BACT</name>
<evidence type="ECO:0000313" key="1">
    <source>
        <dbReference type="EMBL" id="RKH54888.1"/>
    </source>
</evidence>
<proteinExistence type="predicted"/>
<dbReference type="Proteomes" id="UP000267003">
    <property type="component" value="Unassembled WGS sequence"/>
</dbReference>
<evidence type="ECO:0008006" key="3">
    <source>
        <dbReference type="Google" id="ProtNLM"/>
    </source>
</evidence>
<sequence length="523" mass="55754">MDMKSAPLSKDCASMKRSRQSLMSGVLGLTGCVALSLSGCKLPEADAAEAKPPKKAPTANVVPASATAPADSAKVRTPFAVARQAFERNSVNANPFADNNGNVPPSWQYQGPMFSLSHDYPQTPVAPPANPPWIAALKGQPISKANALAYVNALKAYIAPSMQTLLYNYPQWDAAKAGWYNEPWLASIRESIHGTYVGSEFPAATFAASGLKVDMTTYVLTYYDKVSAYALGQVWGKTAMNPTLTNTSAQFPEGSIVIKVALTSALAKDWPVMQGAALWPVYVPPPNGPTNAKPQVMNASVMQFDIIVKDTKTAPKTGWVFSTLVYDMRVPGSAWDKMIPLGAMWGDDPNVNSTQNPTQPLQETVINPAAPAYSTATLGWGGRLSGPNDGAVVAPASINGQIVPAVQASSCMSCHSVAEWPMKTFLLPTTTMPPTVVGPNNDALVLEPPGSPAWMKWFQDNPGSVPLDPGTVPMDFDMVFAFKSLPAWQAATQGNSGMKDFEAADLVRGKPSVNPRDLKYNGQ</sequence>